<dbReference type="SUPFAM" id="SSF56300">
    <property type="entry name" value="Metallo-dependent phosphatases"/>
    <property type="match status" value="1"/>
</dbReference>
<evidence type="ECO:0000313" key="13">
    <source>
        <dbReference type="EMBL" id="OGI75590.1"/>
    </source>
</evidence>
<name>A0A1F6W105_9BACT</name>
<dbReference type="EMBL" id="MFUG01000017">
    <property type="protein sequence ID" value="OGI75590.1"/>
    <property type="molecule type" value="Genomic_DNA"/>
</dbReference>
<dbReference type="PRINTS" id="PR00725">
    <property type="entry name" value="DADACBPTASE1"/>
</dbReference>
<dbReference type="Gene3D" id="3.60.21.10">
    <property type="match status" value="1"/>
</dbReference>
<reference evidence="13 14" key="1">
    <citation type="journal article" date="2016" name="Nat. Commun.">
        <title>Thousands of microbial genomes shed light on interconnected biogeochemical processes in an aquifer system.</title>
        <authorList>
            <person name="Anantharaman K."/>
            <person name="Brown C.T."/>
            <person name="Hug L.A."/>
            <person name="Sharon I."/>
            <person name="Castelle C.J."/>
            <person name="Probst A.J."/>
            <person name="Thomas B.C."/>
            <person name="Singh A."/>
            <person name="Wilkins M.J."/>
            <person name="Karaoz U."/>
            <person name="Brodie E.L."/>
            <person name="Williams K.H."/>
            <person name="Hubbard S.S."/>
            <person name="Banfield J.F."/>
        </authorList>
    </citation>
    <scope>NUCLEOTIDE SEQUENCE [LARGE SCALE GENOMIC DNA]</scope>
</reference>
<feature type="active site" description="Proton acceptor" evidence="8">
    <location>
        <position position="109"/>
    </location>
</feature>
<evidence type="ECO:0000256" key="1">
    <source>
        <dbReference type="ARBA" id="ARBA00005662"/>
    </source>
</evidence>
<evidence type="ECO:0000256" key="5">
    <source>
        <dbReference type="ARBA" id="ARBA00022960"/>
    </source>
</evidence>
<dbReference type="CDD" id="cd07381">
    <property type="entry name" value="MPP_CapA"/>
    <property type="match status" value="1"/>
</dbReference>
<evidence type="ECO:0000313" key="14">
    <source>
        <dbReference type="Proteomes" id="UP000179275"/>
    </source>
</evidence>
<dbReference type="GO" id="GO:0008360">
    <property type="term" value="P:regulation of cell shape"/>
    <property type="evidence" value="ECO:0007669"/>
    <property type="project" value="UniProtKB-KW"/>
</dbReference>
<dbReference type="Gene3D" id="3.40.710.10">
    <property type="entry name" value="DD-peptidase/beta-lactamase superfamily"/>
    <property type="match status" value="1"/>
</dbReference>
<feature type="transmembrane region" description="Helical" evidence="11">
    <location>
        <begin position="12"/>
        <end position="33"/>
    </location>
</feature>
<gene>
    <name evidence="13" type="ORF">A3C67_00680</name>
</gene>
<dbReference type="Proteomes" id="UP000179275">
    <property type="component" value="Unassembled WGS sequence"/>
</dbReference>
<dbReference type="AlphaFoldDB" id="A0A1F6W105"/>
<proteinExistence type="inferred from homology"/>
<evidence type="ECO:0000256" key="10">
    <source>
        <dbReference type="RuleBase" id="RU004016"/>
    </source>
</evidence>
<comment type="similarity">
    <text evidence="2 10">Belongs to the peptidase S11 family.</text>
</comment>
<dbReference type="GO" id="GO:0009002">
    <property type="term" value="F:serine-type D-Ala-D-Ala carboxypeptidase activity"/>
    <property type="evidence" value="ECO:0007669"/>
    <property type="project" value="InterPro"/>
</dbReference>
<keyword evidence="11" id="KW-1133">Transmembrane helix</keyword>
<keyword evidence="11" id="KW-0472">Membrane</keyword>
<evidence type="ECO:0000256" key="8">
    <source>
        <dbReference type="PIRSR" id="PIRSR618044-1"/>
    </source>
</evidence>
<keyword evidence="3" id="KW-0732">Signal</keyword>
<dbReference type="InterPro" id="IPR019079">
    <property type="entry name" value="Capsule_synth_CapA"/>
</dbReference>
<dbReference type="InterPro" id="IPR012338">
    <property type="entry name" value="Beta-lactam/transpept-like"/>
</dbReference>
<keyword evidence="7" id="KW-0961">Cell wall biogenesis/degradation</keyword>
<evidence type="ECO:0000256" key="9">
    <source>
        <dbReference type="PIRSR" id="PIRSR618044-2"/>
    </source>
</evidence>
<dbReference type="GO" id="GO:0009252">
    <property type="term" value="P:peptidoglycan biosynthetic process"/>
    <property type="evidence" value="ECO:0007669"/>
    <property type="project" value="UniProtKB-KW"/>
</dbReference>
<dbReference type="PANTHER" id="PTHR33393:SF12">
    <property type="entry name" value="CAPSULE BIOSYNTHESIS PROTEIN CAPA"/>
    <property type="match status" value="1"/>
</dbReference>
<dbReference type="GO" id="GO:0071555">
    <property type="term" value="P:cell wall organization"/>
    <property type="evidence" value="ECO:0007669"/>
    <property type="project" value="UniProtKB-KW"/>
</dbReference>
<comment type="similarity">
    <text evidence="1">Belongs to the CapA family.</text>
</comment>
<dbReference type="InterPro" id="IPR052169">
    <property type="entry name" value="CW_Biosynth-Accessory"/>
</dbReference>
<evidence type="ECO:0000256" key="11">
    <source>
        <dbReference type="SAM" id="Phobius"/>
    </source>
</evidence>
<dbReference type="InterPro" id="IPR018044">
    <property type="entry name" value="Peptidase_S11"/>
</dbReference>
<sequence>MRSTLSTKMKWAVGAIFTIASLVFIIFLGSSVLKNIAYNEEGVLQLASVSEAPLGVAAEVAPKYFYFNKGSNVGPNVSALSYLVGDLDTGEIVLVKNKDQRMSIASVTKLMTALVAREISDAEDVALVSKKALSTYGGNGSFSVGEKVKISDLFYPLLLESSNDAAEILAEHFGRDIFIEKMNREAEILRMSATSYEDPSGLSVNNQSTVYDIFKLVGYIKKEKRDLLQITTARSYSSKSHNWSSNNQFLREIGYLGGKSGYTDPAKQTVVSLFSLPLGENGNRSLAITLLGSKDRYKDVENIVKYLQKYIYYGGEVGANNAWVKQQNGIPEIKDPDFVTFTFLGDIMLDRGVKNSVIKNFAGDYSALFERLETLKKSDIVFANLEGTASDKGKDSRNLYSFRMDPSILPALRGAGISILSVANNHIGDFGHEAYVDTLARLQENEILYTGGGITSDEAERPQIIEKYGMKIGFIGFSDQGPDWMRAKEGQAGILLASNPRFEEIIQNASRQVDYLVVSFHFGEEYQTEHDDRQESLAHRAIDNGAKIVVGHHPHVMQDTEVYSSKDCTQSSCVGYIIYSLGNFIFDQGFSEDTMQGLMLGLKLWRDGSISVTKNILKLNRVFQPDTIIKGKEEKLKFAETLIP</sequence>
<dbReference type="InterPro" id="IPR029052">
    <property type="entry name" value="Metallo-depent_PP-like"/>
</dbReference>
<dbReference type="PANTHER" id="PTHR33393">
    <property type="entry name" value="POLYGLUTAMINE SYNTHESIS ACCESSORY PROTEIN RV0574C-RELATED"/>
    <property type="match status" value="1"/>
</dbReference>
<dbReference type="Pfam" id="PF00768">
    <property type="entry name" value="Peptidase_S11"/>
    <property type="match status" value="1"/>
</dbReference>
<organism evidence="13 14">
    <name type="scientific">Candidatus Nomurabacteria bacterium RIFCSPHIGHO2_02_FULL_42_19</name>
    <dbReference type="NCBI Taxonomy" id="1801756"/>
    <lineage>
        <taxon>Bacteria</taxon>
        <taxon>Candidatus Nomuraibacteriota</taxon>
    </lineage>
</organism>
<keyword evidence="4" id="KW-0378">Hydrolase</keyword>
<evidence type="ECO:0000256" key="6">
    <source>
        <dbReference type="ARBA" id="ARBA00022984"/>
    </source>
</evidence>
<dbReference type="InterPro" id="IPR001967">
    <property type="entry name" value="Peptidase_S11_N"/>
</dbReference>
<evidence type="ECO:0000256" key="2">
    <source>
        <dbReference type="ARBA" id="ARBA00007164"/>
    </source>
</evidence>
<protein>
    <recommendedName>
        <fullName evidence="12">Capsule synthesis protein CapA domain-containing protein</fullName>
    </recommendedName>
</protein>
<dbReference type="STRING" id="1801756.A3C67_00680"/>
<keyword evidence="5" id="KW-0133">Cell shape</keyword>
<keyword evidence="6" id="KW-0573">Peptidoglycan synthesis</keyword>
<accession>A0A1F6W105</accession>
<evidence type="ECO:0000256" key="4">
    <source>
        <dbReference type="ARBA" id="ARBA00022801"/>
    </source>
</evidence>
<feature type="active site" evidence="8">
    <location>
        <position position="161"/>
    </location>
</feature>
<evidence type="ECO:0000259" key="12">
    <source>
        <dbReference type="SMART" id="SM00854"/>
    </source>
</evidence>
<feature type="active site" description="Acyl-ester intermediate" evidence="8">
    <location>
        <position position="106"/>
    </location>
</feature>
<dbReference type="SUPFAM" id="SSF56601">
    <property type="entry name" value="beta-lactamase/transpeptidase-like"/>
    <property type="match status" value="1"/>
</dbReference>
<dbReference type="GO" id="GO:0006508">
    <property type="term" value="P:proteolysis"/>
    <property type="evidence" value="ECO:0007669"/>
    <property type="project" value="InterPro"/>
</dbReference>
<dbReference type="SMART" id="SM00854">
    <property type="entry name" value="PGA_cap"/>
    <property type="match status" value="1"/>
</dbReference>
<evidence type="ECO:0000256" key="3">
    <source>
        <dbReference type="ARBA" id="ARBA00022729"/>
    </source>
</evidence>
<dbReference type="Pfam" id="PF09587">
    <property type="entry name" value="PGA_cap"/>
    <property type="match status" value="1"/>
</dbReference>
<evidence type="ECO:0000256" key="7">
    <source>
        <dbReference type="ARBA" id="ARBA00023316"/>
    </source>
</evidence>
<comment type="caution">
    <text evidence="13">The sequence shown here is derived from an EMBL/GenBank/DDBJ whole genome shotgun (WGS) entry which is preliminary data.</text>
</comment>
<feature type="binding site" evidence="9">
    <location>
        <position position="259"/>
    </location>
    <ligand>
        <name>substrate</name>
    </ligand>
</feature>
<keyword evidence="11" id="KW-0812">Transmembrane</keyword>
<feature type="domain" description="Capsule synthesis protein CapA" evidence="12">
    <location>
        <begin position="340"/>
        <end position="588"/>
    </location>
</feature>